<feature type="transmembrane region" description="Helical" evidence="7">
    <location>
        <begin position="7"/>
        <end position="28"/>
    </location>
</feature>
<feature type="transmembrane region" description="Helical" evidence="7">
    <location>
        <begin position="313"/>
        <end position="334"/>
    </location>
</feature>
<feature type="transmembrane region" description="Helical" evidence="7">
    <location>
        <begin position="184"/>
        <end position="201"/>
    </location>
</feature>
<feature type="transmembrane region" description="Helical" evidence="7">
    <location>
        <begin position="121"/>
        <end position="149"/>
    </location>
</feature>
<gene>
    <name evidence="8" type="ORF">ACFO4O_18090</name>
</gene>
<keyword evidence="4 7" id="KW-1133">Transmembrane helix</keyword>
<dbReference type="RefSeq" id="WP_382411115.1">
    <property type="nucleotide sequence ID" value="NZ_JBHSGU010000029.1"/>
</dbReference>
<comment type="caution">
    <text evidence="8">The sequence shown here is derived from an EMBL/GenBank/DDBJ whole genome shotgun (WGS) entry which is preliminary data.</text>
</comment>
<feature type="transmembrane region" description="Helical" evidence="7">
    <location>
        <begin position="155"/>
        <end position="172"/>
    </location>
</feature>
<sequence>MGTIHNIDLYIIAAYFLVVLAIGVWVGLKTKTGEDLFLGGRTLTWGVIGASLFASNISSTTLIGLTGAAYTTGIASSNYEWLAGVPLIIMAAVFIPIYLRAQITTVPEYLEMRYDVRSRKIFSSVTIVTSVLVDMAGGLYAGAIVLQVFFPELSLTYTAIGLALVAGFYTAFGGLKAVAYTDTLQAIILVVGCSILTYMLFDRLDFSWSMLTSSVPDNHLSVVRPMDDPTLPWLGTLVGVPLLGFWYWVTNQYVTQRVLAAKNVQHARWGAMLGGFLKILPLFIMVLPGAMAISILPNIENGDMVFPTLVAEVLPVGVVGIVLAGLVSAIMSTVDSTLNSASTLVVVDFVKPRRPGISDREVAKIGRICTIVIMLIAALWAPQIANFGGLWTYLQQMFAIIVPPVAVLFLVGVFYRTATPTAAFWTLILGFVLGIAMFLARQSGLLDMHFSVGVGVMFAVCTAIFVAVSKFGPQDLKQDVSALVFDKSLIAEKSGTSIFADYRVHAVLLVISMLWVLVTFW</sequence>
<reference evidence="9" key="1">
    <citation type="journal article" date="2019" name="Int. J. Syst. Evol. Microbiol.">
        <title>The Global Catalogue of Microorganisms (GCM) 10K type strain sequencing project: providing services to taxonomists for standard genome sequencing and annotation.</title>
        <authorList>
            <consortium name="The Broad Institute Genomics Platform"/>
            <consortium name="The Broad Institute Genome Sequencing Center for Infectious Disease"/>
            <person name="Wu L."/>
            <person name="Ma J."/>
        </authorList>
    </citation>
    <scope>NUCLEOTIDE SEQUENCE [LARGE SCALE GENOMIC DNA]</scope>
    <source>
        <strain evidence="9">KACC 12507</strain>
    </source>
</reference>
<dbReference type="CDD" id="cd10329">
    <property type="entry name" value="SLC5sbd_SGLT1-like"/>
    <property type="match status" value="1"/>
</dbReference>
<dbReference type="NCBIfam" id="TIGR00813">
    <property type="entry name" value="sss"/>
    <property type="match status" value="1"/>
</dbReference>
<evidence type="ECO:0000256" key="1">
    <source>
        <dbReference type="ARBA" id="ARBA00004141"/>
    </source>
</evidence>
<keyword evidence="5 7" id="KW-0472">Membrane</keyword>
<comment type="similarity">
    <text evidence="2 6">Belongs to the sodium:solute symporter (SSF) (TC 2.A.21) family.</text>
</comment>
<evidence type="ECO:0000256" key="7">
    <source>
        <dbReference type="SAM" id="Phobius"/>
    </source>
</evidence>
<dbReference type="Proteomes" id="UP001595897">
    <property type="component" value="Unassembled WGS sequence"/>
</dbReference>
<feature type="transmembrane region" description="Helical" evidence="7">
    <location>
        <begin position="393"/>
        <end position="415"/>
    </location>
</feature>
<accession>A0ABV9M0E5</accession>
<feature type="transmembrane region" description="Helical" evidence="7">
    <location>
        <begin position="362"/>
        <end position="381"/>
    </location>
</feature>
<comment type="subcellular location">
    <subcellularLocation>
        <location evidence="1">Membrane</location>
        <topology evidence="1">Multi-pass membrane protein</topology>
    </subcellularLocation>
</comment>
<dbReference type="PANTHER" id="PTHR11819:SF195">
    <property type="entry name" value="SODIUM_GLUCOSE COTRANSPORTER 4"/>
    <property type="match status" value="1"/>
</dbReference>
<proteinExistence type="inferred from homology"/>
<dbReference type="Gene3D" id="1.20.1730.10">
    <property type="entry name" value="Sodium/glucose cotransporter"/>
    <property type="match status" value="1"/>
</dbReference>
<feature type="transmembrane region" description="Helical" evidence="7">
    <location>
        <begin position="448"/>
        <end position="468"/>
    </location>
</feature>
<feature type="transmembrane region" description="Helical" evidence="7">
    <location>
        <begin position="422"/>
        <end position="442"/>
    </location>
</feature>
<dbReference type="InterPro" id="IPR038377">
    <property type="entry name" value="Na/Glc_symporter_sf"/>
</dbReference>
<evidence type="ECO:0000313" key="9">
    <source>
        <dbReference type="Proteomes" id="UP001595897"/>
    </source>
</evidence>
<evidence type="ECO:0000256" key="3">
    <source>
        <dbReference type="ARBA" id="ARBA00022692"/>
    </source>
</evidence>
<name>A0ABV9M0E5_9ALTE</name>
<dbReference type="PANTHER" id="PTHR11819">
    <property type="entry name" value="SOLUTE CARRIER FAMILY 5"/>
    <property type="match status" value="1"/>
</dbReference>
<feature type="transmembrane region" description="Helical" evidence="7">
    <location>
        <begin position="269"/>
        <end position="293"/>
    </location>
</feature>
<evidence type="ECO:0000256" key="6">
    <source>
        <dbReference type="RuleBase" id="RU362091"/>
    </source>
</evidence>
<feature type="transmembrane region" description="Helical" evidence="7">
    <location>
        <begin position="502"/>
        <end position="520"/>
    </location>
</feature>
<dbReference type="PROSITE" id="PS50283">
    <property type="entry name" value="NA_SOLUT_SYMP_3"/>
    <property type="match status" value="1"/>
</dbReference>
<evidence type="ECO:0000256" key="4">
    <source>
        <dbReference type="ARBA" id="ARBA00022989"/>
    </source>
</evidence>
<keyword evidence="9" id="KW-1185">Reference proteome</keyword>
<evidence type="ECO:0000313" key="8">
    <source>
        <dbReference type="EMBL" id="MFC4702060.1"/>
    </source>
</evidence>
<dbReference type="Pfam" id="PF00474">
    <property type="entry name" value="SSF"/>
    <property type="match status" value="1"/>
</dbReference>
<keyword evidence="3 7" id="KW-0812">Transmembrane</keyword>
<dbReference type="EMBL" id="JBHSGU010000029">
    <property type="protein sequence ID" value="MFC4702060.1"/>
    <property type="molecule type" value="Genomic_DNA"/>
</dbReference>
<dbReference type="InterPro" id="IPR001734">
    <property type="entry name" value="Na/solute_symporter"/>
</dbReference>
<protein>
    <submittedName>
        <fullName evidence="8">Sodium:solute symporter</fullName>
    </submittedName>
</protein>
<evidence type="ECO:0000256" key="2">
    <source>
        <dbReference type="ARBA" id="ARBA00006434"/>
    </source>
</evidence>
<organism evidence="8 9">
    <name type="scientific">Glaciecola siphonariae</name>
    <dbReference type="NCBI Taxonomy" id="521012"/>
    <lineage>
        <taxon>Bacteria</taxon>
        <taxon>Pseudomonadati</taxon>
        <taxon>Pseudomonadota</taxon>
        <taxon>Gammaproteobacteria</taxon>
        <taxon>Alteromonadales</taxon>
        <taxon>Alteromonadaceae</taxon>
        <taxon>Glaciecola</taxon>
    </lineage>
</organism>
<feature type="transmembrane region" description="Helical" evidence="7">
    <location>
        <begin position="81"/>
        <end position="101"/>
    </location>
</feature>
<feature type="transmembrane region" description="Helical" evidence="7">
    <location>
        <begin position="230"/>
        <end position="249"/>
    </location>
</feature>
<evidence type="ECO:0000256" key="5">
    <source>
        <dbReference type="ARBA" id="ARBA00023136"/>
    </source>
</evidence>